<gene>
    <name evidence="3" type="ORF">ASILVAE211_12735</name>
</gene>
<proteinExistence type="predicted"/>
<evidence type="ECO:0000313" key="4">
    <source>
        <dbReference type="Proteomes" id="UP000708298"/>
    </source>
</evidence>
<comment type="caution">
    <text evidence="3">The sequence shown here is derived from an EMBL/GenBank/DDBJ whole genome shotgun (WGS) entry which is preliminary data.</text>
</comment>
<feature type="transmembrane region" description="Helical" evidence="2">
    <location>
        <begin position="139"/>
        <end position="156"/>
    </location>
</feature>
<dbReference type="Pfam" id="PF03988">
    <property type="entry name" value="DUF347"/>
    <property type="match status" value="3"/>
</dbReference>
<reference evidence="3" key="1">
    <citation type="journal article" date="2021" name="Microorganisms">
        <title>Acidisoma silvae sp. nov. and Acidisomacellulosilytica sp. nov., Two Acidophilic Bacteria Isolated from Decaying Wood, Hydrolyzing Cellulose and Producing Poly-3-hydroxybutyrate.</title>
        <authorList>
            <person name="Mieszkin S."/>
            <person name="Pouder E."/>
            <person name="Uroz S."/>
            <person name="Simon-Colin C."/>
            <person name="Alain K."/>
        </authorList>
    </citation>
    <scope>NUCLEOTIDE SEQUENCE</scope>
    <source>
        <strain evidence="3">HW T2.11</strain>
    </source>
</reference>
<dbReference type="EMBL" id="JAESVB010000005">
    <property type="protein sequence ID" value="MCB8876051.1"/>
    <property type="molecule type" value="Genomic_DNA"/>
</dbReference>
<sequence>MQMSSAEPAPWVAVASKVPVITGLFWGIKLLTTAMGEAASDYGVHLNAPVAVGLAFAGLVAALLIQFSLKRFNAWAYWFVVAMIAVFGTMAADIIHKAGVPHPVTTAAFGLLLAIVFVCWRAAEGTLSIHSIFTRRREAFYWTTVFVSFAFGTAAGDWTAHNLGLGNFVSGLVFLVLFLAPAVAHWKFRLNDIFAFWFSYVMTRPLGASFADWVDGKRAHGDLGFSKGYLAIILTVVIVCLVAYSARTPRDKTEGQGFSAGKIRRTASPG</sequence>
<feature type="transmembrane region" description="Helical" evidence="2">
    <location>
        <begin position="226"/>
        <end position="246"/>
    </location>
</feature>
<evidence type="ECO:0008006" key="5">
    <source>
        <dbReference type="Google" id="ProtNLM"/>
    </source>
</evidence>
<feature type="transmembrane region" description="Helical" evidence="2">
    <location>
        <begin position="9"/>
        <end position="28"/>
    </location>
</feature>
<evidence type="ECO:0000313" key="3">
    <source>
        <dbReference type="EMBL" id="MCB8876051.1"/>
    </source>
</evidence>
<dbReference type="AlphaFoldDB" id="A0A963YSC1"/>
<feature type="transmembrane region" description="Helical" evidence="2">
    <location>
        <begin position="48"/>
        <end position="69"/>
    </location>
</feature>
<name>A0A963YSC1_9PROT</name>
<keyword evidence="2" id="KW-1133">Transmembrane helix</keyword>
<keyword evidence="2" id="KW-0472">Membrane</keyword>
<dbReference type="RefSeq" id="WP_227321709.1">
    <property type="nucleotide sequence ID" value="NZ_JAESVB010000005.1"/>
</dbReference>
<evidence type="ECO:0000256" key="1">
    <source>
        <dbReference type="SAM" id="MobiDB-lite"/>
    </source>
</evidence>
<accession>A0A963YSC1</accession>
<keyword evidence="4" id="KW-1185">Reference proteome</keyword>
<organism evidence="3 4">
    <name type="scientific">Acidisoma silvae</name>
    <dbReference type="NCBI Taxonomy" id="2802396"/>
    <lineage>
        <taxon>Bacteria</taxon>
        <taxon>Pseudomonadati</taxon>
        <taxon>Pseudomonadota</taxon>
        <taxon>Alphaproteobacteria</taxon>
        <taxon>Acetobacterales</taxon>
        <taxon>Acidocellaceae</taxon>
        <taxon>Acidisoma</taxon>
    </lineage>
</organism>
<reference evidence="3" key="2">
    <citation type="submission" date="2021-01" db="EMBL/GenBank/DDBJ databases">
        <authorList>
            <person name="Mieszkin S."/>
            <person name="Pouder E."/>
            <person name="Alain K."/>
        </authorList>
    </citation>
    <scope>NUCLEOTIDE SEQUENCE</scope>
    <source>
        <strain evidence="3">HW T2.11</strain>
    </source>
</reference>
<evidence type="ECO:0000256" key="2">
    <source>
        <dbReference type="SAM" id="Phobius"/>
    </source>
</evidence>
<protein>
    <recommendedName>
        <fullName evidence="5">Membrane-anchored protein</fullName>
    </recommendedName>
</protein>
<feature type="transmembrane region" description="Helical" evidence="2">
    <location>
        <begin position="168"/>
        <end position="186"/>
    </location>
</feature>
<dbReference type="InterPro" id="IPR007136">
    <property type="entry name" value="DUF347"/>
</dbReference>
<feature type="transmembrane region" description="Helical" evidence="2">
    <location>
        <begin position="76"/>
        <end position="95"/>
    </location>
</feature>
<keyword evidence="2" id="KW-0812">Transmembrane</keyword>
<feature type="region of interest" description="Disordered" evidence="1">
    <location>
        <begin position="251"/>
        <end position="270"/>
    </location>
</feature>
<feature type="transmembrane region" description="Helical" evidence="2">
    <location>
        <begin position="193"/>
        <end position="214"/>
    </location>
</feature>
<dbReference type="Proteomes" id="UP000708298">
    <property type="component" value="Unassembled WGS sequence"/>
</dbReference>
<feature type="transmembrane region" description="Helical" evidence="2">
    <location>
        <begin position="107"/>
        <end position="127"/>
    </location>
</feature>